<dbReference type="AlphaFoldDB" id="A0AAV0XY03"/>
<evidence type="ECO:0000313" key="2">
    <source>
        <dbReference type="Proteomes" id="UP001160148"/>
    </source>
</evidence>
<organism evidence="1 2">
    <name type="scientific">Macrosiphum euphorbiae</name>
    <name type="common">potato aphid</name>
    <dbReference type="NCBI Taxonomy" id="13131"/>
    <lineage>
        <taxon>Eukaryota</taxon>
        <taxon>Metazoa</taxon>
        <taxon>Ecdysozoa</taxon>
        <taxon>Arthropoda</taxon>
        <taxon>Hexapoda</taxon>
        <taxon>Insecta</taxon>
        <taxon>Pterygota</taxon>
        <taxon>Neoptera</taxon>
        <taxon>Paraneoptera</taxon>
        <taxon>Hemiptera</taxon>
        <taxon>Sternorrhyncha</taxon>
        <taxon>Aphidomorpha</taxon>
        <taxon>Aphidoidea</taxon>
        <taxon>Aphididae</taxon>
        <taxon>Macrosiphini</taxon>
        <taxon>Macrosiphum</taxon>
    </lineage>
</organism>
<accession>A0AAV0XY03</accession>
<proteinExistence type="predicted"/>
<dbReference type="Proteomes" id="UP001160148">
    <property type="component" value="Unassembled WGS sequence"/>
</dbReference>
<dbReference type="EMBL" id="CARXXK010001085">
    <property type="protein sequence ID" value="CAI6373018.1"/>
    <property type="molecule type" value="Genomic_DNA"/>
</dbReference>
<comment type="caution">
    <text evidence="1">The sequence shown here is derived from an EMBL/GenBank/DDBJ whole genome shotgun (WGS) entry which is preliminary data.</text>
</comment>
<evidence type="ECO:0000313" key="1">
    <source>
        <dbReference type="EMBL" id="CAI6373018.1"/>
    </source>
</evidence>
<sequence length="145" mass="16852">MCKTLMIEDILSNNSNVENAKKLTEENIVLSEKHQSSKKALKKVLDNVEFWKYRYGSYFDESYEGNDKAEILKLIMSTFNLLISNGYMCYFKSMAKVLSKNAKLWTTPTHNQSGMLFDVNFPFDENTNLNTNNKQKNDGFKSLEY</sequence>
<name>A0AAV0XY03_9HEMI</name>
<keyword evidence="2" id="KW-1185">Reference proteome</keyword>
<reference evidence="1 2" key="1">
    <citation type="submission" date="2023-01" db="EMBL/GenBank/DDBJ databases">
        <authorList>
            <person name="Whitehead M."/>
        </authorList>
    </citation>
    <scope>NUCLEOTIDE SEQUENCE [LARGE SCALE GENOMIC DNA]</scope>
</reference>
<gene>
    <name evidence="1" type="ORF">MEUPH1_LOCUS26819</name>
</gene>
<protein>
    <submittedName>
        <fullName evidence="1">Uncharacterized protein</fullName>
    </submittedName>
</protein>